<evidence type="ECO:0000313" key="9">
    <source>
        <dbReference type="Proteomes" id="UP000178372"/>
    </source>
</evidence>
<dbReference type="InterPro" id="IPR015848">
    <property type="entry name" value="PNPase_PH_RNA-bd_bac/org-type"/>
</dbReference>
<evidence type="ECO:0000256" key="2">
    <source>
        <dbReference type="ARBA" id="ARBA00022490"/>
    </source>
</evidence>
<dbReference type="SMART" id="SM00322">
    <property type="entry name" value="KH"/>
    <property type="match status" value="1"/>
</dbReference>
<proteinExistence type="inferred from homology"/>
<dbReference type="Pfam" id="PF01138">
    <property type="entry name" value="RNase_PH"/>
    <property type="match status" value="2"/>
</dbReference>
<dbReference type="InterPro" id="IPR036612">
    <property type="entry name" value="KH_dom_type_1_sf"/>
</dbReference>
<dbReference type="EMBL" id="MFZF01000020">
    <property type="protein sequence ID" value="OGK16110.1"/>
    <property type="molecule type" value="Genomic_DNA"/>
</dbReference>
<dbReference type="Gene3D" id="2.40.50.140">
    <property type="entry name" value="Nucleic acid-binding proteins"/>
    <property type="match status" value="1"/>
</dbReference>
<dbReference type="InterPro" id="IPR027408">
    <property type="entry name" value="PNPase/RNase_PH_dom_sf"/>
</dbReference>
<dbReference type="GO" id="GO:0000287">
    <property type="term" value="F:magnesium ion binding"/>
    <property type="evidence" value="ECO:0007669"/>
    <property type="project" value="UniProtKB-UniRule"/>
</dbReference>
<protein>
    <recommendedName>
        <fullName evidence="6">Polyribonucleotide nucleotidyltransferase</fullName>
        <ecNumber evidence="6">2.7.7.8</ecNumber>
    </recommendedName>
    <alternativeName>
        <fullName evidence="6">Polynucleotide phosphorylase</fullName>
        <shortName evidence="6">PNPase</shortName>
    </alternativeName>
</protein>
<dbReference type="InterPro" id="IPR015847">
    <property type="entry name" value="ExoRNase_PH_dom2"/>
</dbReference>
<keyword evidence="4 6" id="KW-0548">Nucleotidyltransferase</keyword>
<dbReference type="PROSITE" id="PS50126">
    <property type="entry name" value="S1"/>
    <property type="match status" value="1"/>
</dbReference>
<dbReference type="InterPro" id="IPR036345">
    <property type="entry name" value="ExoRNase_PH_dom2_sf"/>
</dbReference>
<dbReference type="Pfam" id="PF00013">
    <property type="entry name" value="KH_1"/>
    <property type="match status" value="1"/>
</dbReference>
<comment type="subcellular location">
    <subcellularLocation>
        <location evidence="6">Cytoplasm</location>
    </subcellularLocation>
</comment>
<keyword evidence="6" id="KW-0460">Magnesium</keyword>
<feature type="domain" description="S1 motif" evidence="7">
    <location>
        <begin position="623"/>
        <end position="691"/>
    </location>
</feature>
<dbReference type="SUPFAM" id="SSF50249">
    <property type="entry name" value="Nucleic acid-binding proteins"/>
    <property type="match status" value="1"/>
</dbReference>
<comment type="cofactor">
    <cofactor evidence="6">
        <name>Mg(2+)</name>
        <dbReference type="ChEBI" id="CHEBI:18420"/>
    </cofactor>
</comment>
<dbReference type="InterPro" id="IPR001247">
    <property type="entry name" value="ExoRNase_PH_dom1"/>
</dbReference>
<dbReference type="CDD" id="cd02393">
    <property type="entry name" value="KH-I_PNPase"/>
    <property type="match status" value="1"/>
</dbReference>
<dbReference type="InterPro" id="IPR004088">
    <property type="entry name" value="KH_dom_type_1"/>
</dbReference>
<evidence type="ECO:0000256" key="5">
    <source>
        <dbReference type="ARBA" id="ARBA00022884"/>
    </source>
</evidence>
<dbReference type="FunFam" id="3.30.1370.10:FF:000001">
    <property type="entry name" value="Polyribonucleotide nucleotidyltransferase"/>
    <property type="match status" value="1"/>
</dbReference>
<evidence type="ECO:0000256" key="4">
    <source>
        <dbReference type="ARBA" id="ARBA00022695"/>
    </source>
</evidence>
<evidence type="ECO:0000313" key="8">
    <source>
        <dbReference type="EMBL" id="OGK16110.1"/>
    </source>
</evidence>
<evidence type="ECO:0000259" key="7">
    <source>
        <dbReference type="PROSITE" id="PS50126"/>
    </source>
</evidence>
<dbReference type="HAMAP" id="MF_01595">
    <property type="entry name" value="PNPase"/>
    <property type="match status" value="1"/>
</dbReference>
<dbReference type="Gene3D" id="3.30.230.70">
    <property type="entry name" value="GHMP Kinase, N-terminal domain"/>
    <property type="match status" value="2"/>
</dbReference>
<dbReference type="PROSITE" id="PS50084">
    <property type="entry name" value="KH_TYPE_1"/>
    <property type="match status" value="1"/>
</dbReference>
<dbReference type="InterPro" id="IPR003029">
    <property type="entry name" value="S1_domain"/>
</dbReference>
<dbReference type="GO" id="GO:0000175">
    <property type="term" value="F:3'-5'-RNA exonuclease activity"/>
    <property type="evidence" value="ECO:0007669"/>
    <property type="project" value="TreeGrafter"/>
</dbReference>
<gene>
    <name evidence="6" type="primary">pnp</name>
    <name evidence="8" type="ORF">A2690_01575</name>
</gene>
<dbReference type="AlphaFoldDB" id="A0A1F7GB28"/>
<dbReference type="SUPFAM" id="SSF54211">
    <property type="entry name" value="Ribosomal protein S5 domain 2-like"/>
    <property type="match status" value="2"/>
</dbReference>
<comment type="caution">
    <text evidence="8">The sequence shown here is derived from an EMBL/GenBank/DDBJ whole genome shotgun (WGS) entry which is preliminary data.</text>
</comment>
<comment type="similarity">
    <text evidence="1 6">Belongs to the polyribonucleotide nucleotidyltransferase family.</text>
</comment>
<dbReference type="InterPro" id="IPR004087">
    <property type="entry name" value="KH_dom"/>
</dbReference>
<dbReference type="GO" id="GO:0006396">
    <property type="term" value="P:RNA processing"/>
    <property type="evidence" value="ECO:0007669"/>
    <property type="project" value="InterPro"/>
</dbReference>
<dbReference type="Pfam" id="PF03725">
    <property type="entry name" value="RNase_PH_C"/>
    <property type="match status" value="1"/>
</dbReference>
<dbReference type="SUPFAM" id="SSF55666">
    <property type="entry name" value="Ribonuclease PH domain 2-like"/>
    <property type="match status" value="2"/>
</dbReference>
<dbReference type="GO" id="GO:0004654">
    <property type="term" value="F:polyribonucleotide nucleotidyltransferase activity"/>
    <property type="evidence" value="ECO:0007669"/>
    <property type="project" value="UniProtKB-UniRule"/>
</dbReference>
<dbReference type="PANTHER" id="PTHR11252:SF0">
    <property type="entry name" value="POLYRIBONUCLEOTIDE NUCLEOTIDYLTRANSFERASE 1, MITOCHONDRIAL"/>
    <property type="match status" value="1"/>
</dbReference>
<dbReference type="InterPro" id="IPR012340">
    <property type="entry name" value="NA-bd_OB-fold"/>
</dbReference>
<feature type="binding site" evidence="6">
    <location>
        <position position="487"/>
    </location>
    <ligand>
        <name>Mg(2+)</name>
        <dbReference type="ChEBI" id="CHEBI:18420"/>
    </ligand>
</feature>
<keyword evidence="3 6" id="KW-0808">Transferase</keyword>
<evidence type="ECO:0000256" key="6">
    <source>
        <dbReference type="HAMAP-Rule" id="MF_01595"/>
    </source>
</evidence>
<dbReference type="PIRSF" id="PIRSF005499">
    <property type="entry name" value="PNPase"/>
    <property type="match status" value="1"/>
</dbReference>
<dbReference type="PANTHER" id="PTHR11252">
    <property type="entry name" value="POLYRIBONUCLEOTIDE NUCLEOTIDYLTRANSFERASE"/>
    <property type="match status" value="1"/>
</dbReference>
<dbReference type="NCBIfam" id="TIGR03591">
    <property type="entry name" value="polynuc_phos"/>
    <property type="match status" value="1"/>
</dbReference>
<dbReference type="Gene3D" id="3.30.1370.10">
    <property type="entry name" value="K Homology domain, type 1"/>
    <property type="match status" value="1"/>
</dbReference>
<dbReference type="Pfam" id="PF03726">
    <property type="entry name" value="PNPase"/>
    <property type="match status" value="1"/>
</dbReference>
<dbReference type="Pfam" id="PF00575">
    <property type="entry name" value="S1"/>
    <property type="match status" value="1"/>
</dbReference>
<feature type="binding site" evidence="6">
    <location>
        <position position="493"/>
    </location>
    <ligand>
        <name>Mg(2+)</name>
        <dbReference type="ChEBI" id="CHEBI:18420"/>
    </ligand>
</feature>
<keyword evidence="6" id="KW-0479">Metal-binding</keyword>
<organism evidence="8 9">
    <name type="scientific">Candidatus Roizmanbacteria bacterium RIFCSPHIGHO2_01_FULL_39_12b</name>
    <dbReference type="NCBI Taxonomy" id="1802030"/>
    <lineage>
        <taxon>Bacteria</taxon>
        <taxon>Candidatus Roizmaniibacteriota</taxon>
    </lineage>
</organism>
<comment type="catalytic activity">
    <reaction evidence="6">
        <text>RNA(n+1) + phosphate = RNA(n) + a ribonucleoside 5'-diphosphate</text>
        <dbReference type="Rhea" id="RHEA:22096"/>
        <dbReference type="Rhea" id="RHEA-COMP:14527"/>
        <dbReference type="Rhea" id="RHEA-COMP:17342"/>
        <dbReference type="ChEBI" id="CHEBI:43474"/>
        <dbReference type="ChEBI" id="CHEBI:57930"/>
        <dbReference type="ChEBI" id="CHEBI:140395"/>
        <dbReference type="EC" id="2.7.7.8"/>
    </reaction>
</comment>
<dbReference type="EC" id="2.7.7.8" evidence="6"/>
<dbReference type="GO" id="GO:0006402">
    <property type="term" value="P:mRNA catabolic process"/>
    <property type="evidence" value="ECO:0007669"/>
    <property type="project" value="UniProtKB-UniRule"/>
</dbReference>
<dbReference type="SUPFAM" id="SSF54791">
    <property type="entry name" value="Eukaryotic type KH-domain (KH-domain type I)"/>
    <property type="match status" value="1"/>
</dbReference>
<dbReference type="InterPro" id="IPR012162">
    <property type="entry name" value="PNPase"/>
</dbReference>
<comment type="function">
    <text evidence="6">Involved in mRNA degradation. Catalyzes the phosphorolysis of single-stranded polyribonucleotides processively in the 3'- to 5'-direction.</text>
</comment>
<dbReference type="InterPro" id="IPR020568">
    <property type="entry name" value="Ribosomal_Su5_D2-typ_SF"/>
</dbReference>
<keyword evidence="2 6" id="KW-0963">Cytoplasm</keyword>
<dbReference type="FunFam" id="3.30.230.70:FF:000001">
    <property type="entry name" value="Polyribonucleotide nucleotidyltransferase"/>
    <property type="match status" value="1"/>
</dbReference>
<dbReference type="GO" id="GO:0003723">
    <property type="term" value="F:RNA binding"/>
    <property type="evidence" value="ECO:0007669"/>
    <property type="project" value="UniProtKB-UniRule"/>
</dbReference>
<dbReference type="CDD" id="cd11364">
    <property type="entry name" value="RNase_PH_PNPase_2"/>
    <property type="match status" value="1"/>
</dbReference>
<name>A0A1F7GB28_9BACT</name>
<evidence type="ECO:0000256" key="3">
    <source>
        <dbReference type="ARBA" id="ARBA00022679"/>
    </source>
</evidence>
<dbReference type="SMART" id="SM00316">
    <property type="entry name" value="S1"/>
    <property type="match status" value="1"/>
</dbReference>
<keyword evidence="5 6" id="KW-0694">RNA-binding</keyword>
<dbReference type="GO" id="GO:0005829">
    <property type="term" value="C:cytosol"/>
    <property type="evidence" value="ECO:0007669"/>
    <property type="project" value="TreeGrafter"/>
</dbReference>
<reference evidence="8 9" key="1">
    <citation type="journal article" date="2016" name="Nat. Commun.">
        <title>Thousands of microbial genomes shed light on interconnected biogeochemical processes in an aquifer system.</title>
        <authorList>
            <person name="Anantharaman K."/>
            <person name="Brown C.T."/>
            <person name="Hug L.A."/>
            <person name="Sharon I."/>
            <person name="Castelle C.J."/>
            <person name="Probst A.J."/>
            <person name="Thomas B.C."/>
            <person name="Singh A."/>
            <person name="Wilkins M.J."/>
            <person name="Karaoz U."/>
            <person name="Brodie E.L."/>
            <person name="Williams K.H."/>
            <person name="Hubbard S.S."/>
            <person name="Banfield J.F."/>
        </authorList>
    </citation>
    <scope>NUCLEOTIDE SEQUENCE [LARGE SCALE GENOMIC DNA]</scope>
</reference>
<dbReference type="NCBIfam" id="NF008805">
    <property type="entry name" value="PRK11824.1"/>
    <property type="match status" value="1"/>
</dbReference>
<evidence type="ECO:0000256" key="1">
    <source>
        <dbReference type="ARBA" id="ARBA00007404"/>
    </source>
</evidence>
<sequence length="695" mass="75842">MKQIKESFELNGSTLTLETGKLAPHADVSVFASLGDTCVLVTLVIGDERSDIDYLPLSVDYQEKLYAGGIIKGSRWVKREGRPSDMAVLVSRLIDRGIRPMLPKTLRQDIQIIATLLSYDGEHSPDIITAHAASAAVAFSRLPASGIIGTTRIGVMGENNDFIINPSEDQQITSALDLVVTSTKEKVIMIETGADIVAEEVILNGIEKAVQENRKFIDFVENASKNFDSPKLPVTPNVKTEELTAEVEKKFGVSIEKFTRQKAEHKQDDEGEIERAINEIVSKFEDKYDSKLIKGVVNSLMEKQVRKVVLSDGKRIDGRDMNEIRPIVIEVPILPRTHGSALFQRGETQILSVTTLGALSLEQLIEGPEGKEAKRYMHHYSDAPYSYGQTGRLFGPSRRAIGHGALAEKAIEPVLPTSEEFPYAIRVVSEILSENGSSSMGSVCGSSLSLMDAGVPIKHAVAGLALGIITDDNDKYFIMSDITGLEDFGGEMDFKIAGTRDGITAIQLDVKNSGLTMKMINEIFAKAKEGRVFILDKMDVMLSKPRPKTSQYAPLVAILIPPEDKIGEIIGPGGKNIRSITAKTGAEINITDDGKVSISGISRESVEQAKILVQNVYRVMQVDEEFTGKVIKILPFGAVVEIMSGKEGLLHISRLGKGFVKNVEDVVKEGDTVVVKIAEVDPRGKLSLALVRKVE</sequence>
<dbReference type="Proteomes" id="UP000178372">
    <property type="component" value="Unassembled WGS sequence"/>
</dbReference>
<accession>A0A1F7GB28</accession>